<reference evidence="1" key="1">
    <citation type="journal article" date="2013" name="J. Virol.">
        <title>Sequencing, annotation, and characterization of the influenza ferret infectome.</title>
        <authorList>
            <person name="Leon A.J."/>
            <person name="Banner D."/>
            <person name="Xu L."/>
            <person name="Ran L."/>
            <person name="Peng Z."/>
            <person name="Yi K."/>
            <person name="Chen C."/>
            <person name="Xu F."/>
            <person name="Huang J."/>
            <person name="Zhao Z."/>
            <person name="Lin Z."/>
            <person name="Huang S.H."/>
            <person name="Fang Y."/>
            <person name="Kelvin A.A."/>
            <person name="Ross T.M."/>
            <person name="Farooqui A."/>
            <person name="Kelvin D.J."/>
        </authorList>
    </citation>
    <scope>NUCLEOTIDE SEQUENCE</scope>
    <source>
        <tissue evidence="1">Lungs</tissue>
    </source>
</reference>
<dbReference type="EMBL" id="JP023247">
    <property type="protein sequence ID" value="AES11845.1"/>
    <property type="molecule type" value="mRNA"/>
</dbReference>
<sequence>ACRPGGQQGRTRRRMTPPLLLPSVTTYVDARSLPRAPGCLWDTRRLGSWQQSGPGHLLYPLGWTCATGARSSQERSSSVTLSTAFGSPARWTQKWTV</sequence>
<evidence type="ECO:0000313" key="1">
    <source>
        <dbReference type="EMBL" id="AES11845.1"/>
    </source>
</evidence>
<dbReference type="AlphaFoldDB" id="G9L3W3"/>
<feature type="non-terminal residue" evidence="1">
    <location>
        <position position="1"/>
    </location>
</feature>
<name>G9L3W3_MUSPF</name>
<feature type="non-terminal residue" evidence="1">
    <location>
        <position position="97"/>
    </location>
</feature>
<accession>G9L3W3</accession>
<proteinExistence type="evidence at transcript level"/>
<organism evidence="1">
    <name type="scientific">Mustela putorius furo</name>
    <name type="common">European domestic ferret</name>
    <name type="synonym">Mustela furo</name>
    <dbReference type="NCBI Taxonomy" id="9669"/>
    <lineage>
        <taxon>Eukaryota</taxon>
        <taxon>Metazoa</taxon>
        <taxon>Chordata</taxon>
        <taxon>Craniata</taxon>
        <taxon>Vertebrata</taxon>
        <taxon>Euteleostomi</taxon>
        <taxon>Mammalia</taxon>
        <taxon>Eutheria</taxon>
        <taxon>Laurasiatheria</taxon>
        <taxon>Carnivora</taxon>
        <taxon>Caniformia</taxon>
        <taxon>Musteloidea</taxon>
        <taxon>Mustelidae</taxon>
        <taxon>Mustelinae</taxon>
        <taxon>Mustela</taxon>
    </lineage>
</organism>
<protein>
    <submittedName>
        <fullName evidence="1">Uncharacterized protein</fullName>
    </submittedName>
</protein>